<keyword evidence="3" id="KW-1185">Reference proteome</keyword>
<dbReference type="Pfam" id="PF19458">
    <property type="entry name" value="DUF5995"/>
    <property type="match status" value="1"/>
</dbReference>
<evidence type="ECO:0000256" key="1">
    <source>
        <dbReference type="SAM" id="SignalP"/>
    </source>
</evidence>
<protein>
    <submittedName>
        <fullName evidence="2">DUF5995 family protein</fullName>
    </submittedName>
</protein>
<feature type="chain" id="PRO_5045774415" evidence="1">
    <location>
        <begin position="28"/>
        <end position="296"/>
    </location>
</feature>
<proteinExistence type="predicted"/>
<evidence type="ECO:0000313" key="2">
    <source>
        <dbReference type="EMBL" id="MFM1722306.1"/>
    </source>
</evidence>
<keyword evidence="1" id="KW-0732">Signal</keyword>
<comment type="caution">
    <text evidence="2">The sequence shown here is derived from an EMBL/GenBank/DDBJ whole genome shotgun (WGS) entry which is preliminary data.</text>
</comment>
<dbReference type="InterPro" id="IPR046037">
    <property type="entry name" value="DUF5995"/>
</dbReference>
<organism evidence="2 3">
    <name type="scientific">Rhodococcus parequi</name>
    <dbReference type="NCBI Taxonomy" id="3137122"/>
    <lineage>
        <taxon>Bacteria</taxon>
        <taxon>Bacillati</taxon>
        <taxon>Actinomycetota</taxon>
        <taxon>Actinomycetes</taxon>
        <taxon>Mycobacteriales</taxon>
        <taxon>Nocardiaceae</taxon>
        <taxon>Rhodococcus</taxon>
    </lineage>
</organism>
<accession>A0ABW9FC36</accession>
<dbReference type="Proteomes" id="UP001629745">
    <property type="component" value="Unassembled WGS sequence"/>
</dbReference>
<sequence>MRLRRLSAPLVAAGVSFALLSPGHAGAADAAVATACGTPLSASEIEDVVALSDLSTSAGTALPHLEEAVDRHRRITEILVAHRDWRGLFSVGLNAVEYEAVLPLQRDPAALPDRTWSPAVSYDLLARYLRNIHAEFSGAPVDPAWSHYFDLTRQCYASPARVAMAGYNAHLTVDLAHAVDTSATRPENIPDFYRIVDSIALKGDSIVTITESLYGADLGPLWRFYFVGEGLDRLAGNDQPSQSLLRAADSGYNTVTLANGFALQNPQLRPSTEQEIDGLWRVTDSALQTLSALGGL</sequence>
<evidence type="ECO:0000313" key="3">
    <source>
        <dbReference type="Proteomes" id="UP001629745"/>
    </source>
</evidence>
<dbReference type="EMBL" id="JBDLNV010000001">
    <property type="protein sequence ID" value="MFM1722306.1"/>
    <property type="molecule type" value="Genomic_DNA"/>
</dbReference>
<name>A0ABW9FC36_9NOCA</name>
<reference evidence="2 3" key="1">
    <citation type="submission" date="2023-11" db="EMBL/GenBank/DDBJ databases">
        <authorList>
            <person name="Val-Calvo J."/>
            <person name="Scortti M."/>
            <person name="Vazquez-Boland J."/>
        </authorList>
    </citation>
    <scope>NUCLEOTIDE SEQUENCE [LARGE SCALE GENOMIC DNA]</scope>
    <source>
        <strain evidence="2 3">PAM 2766</strain>
    </source>
</reference>
<feature type="signal peptide" evidence="1">
    <location>
        <begin position="1"/>
        <end position="27"/>
    </location>
</feature>
<dbReference type="RefSeq" id="WP_420162865.1">
    <property type="nucleotide sequence ID" value="NZ_JBDLNV010000001.1"/>
</dbReference>
<gene>
    <name evidence="2" type="ORF">ABEU20_000860</name>
</gene>